<sequence length="155" mass="18383">MPLTSAQVGQAVLLRSQGRTQREIAEILNVPHTEVRYALKRYDQTGLYTRRSGSDSFRCTSARDDRFIALAILRNWFLTAVKIRQRLQTARGVNVSERAIRRRMEEQNLRTRRPARGLELLRHHRAARLRFAREHANWTHERWSKVLRQTNVEWP</sequence>
<proteinExistence type="predicted"/>
<accession>A0ACC2R2H5</accession>
<name>A0ACC2R2H5_9NEOP</name>
<keyword evidence="2" id="KW-1185">Reference proteome</keyword>
<organism evidence="1 2">
    <name type="scientific">Mythimna loreyi</name>
    <dbReference type="NCBI Taxonomy" id="667449"/>
    <lineage>
        <taxon>Eukaryota</taxon>
        <taxon>Metazoa</taxon>
        <taxon>Ecdysozoa</taxon>
        <taxon>Arthropoda</taxon>
        <taxon>Hexapoda</taxon>
        <taxon>Insecta</taxon>
        <taxon>Pterygota</taxon>
        <taxon>Neoptera</taxon>
        <taxon>Endopterygota</taxon>
        <taxon>Lepidoptera</taxon>
        <taxon>Glossata</taxon>
        <taxon>Ditrysia</taxon>
        <taxon>Noctuoidea</taxon>
        <taxon>Noctuidae</taxon>
        <taxon>Noctuinae</taxon>
        <taxon>Hadenini</taxon>
        <taxon>Mythimna</taxon>
    </lineage>
</organism>
<dbReference type="EMBL" id="CM056786">
    <property type="protein sequence ID" value="KAJ8729098.1"/>
    <property type="molecule type" value="Genomic_DNA"/>
</dbReference>
<reference evidence="1" key="1">
    <citation type="submission" date="2023-03" db="EMBL/GenBank/DDBJ databases">
        <title>Chromosome-level genomes of two armyworms, Mythimna separata and Mythimna loreyi, provide insights into the biosynthesis and reception of sex pheromones.</title>
        <authorList>
            <person name="Zhao H."/>
        </authorList>
    </citation>
    <scope>NUCLEOTIDE SEQUENCE</scope>
    <source>
        <strain evidence="1">BeijingLab</strain>
    </source>
</reference>
<evidence type="ECO:0000313" key="2">
    <source>
        <dbReference type="Proteomes" id="UP001231649"/>
    </source>
</evidence>
<comment type="caution">
    <text evidence="1">The sequence shown here is derived from an EMBL/GenBank/DDBJ whole genome shotgun (WGS) entry which is preliminary data.</text>
</comment>
<gene>
    <name evidence="1" type="ORF">PYW08_000679</name>
</gene>
<dbReference type="Proteomes" id="UP001231649">
    <property type="component" value="Chromosome 10"/>
</dbReference>
<evidence type="ECO:0000313" key="1">
    <source>
        <dbReference type="EMBL" id="KAJ8729098.1"/>
    </source>
</evidence>
<protein>
    <submittedName>
        <fullName evidence="1">Uncharacterized protein</fullName>
    </submittedName>
</protein>